<proteinExistence type="predicted"/>
<gene>
    <name evidence="3" type="ORF">C0Q92_30850</name>
</gene>
<evidence type="ECO:0000313" key="4">
    <source>
        <dbReference type="Proteomes" id="UP000292693"/>
    </source>
</evidence>
<protein>
    <recommendedName>
        <fullName evidence="5">Lipoprotein</fullName>
    </recommendedName>
</protein>
<evidence type="ECO:0000313" key="3">
    <source>
        <dbReference type="EMBL" id="RZE15453.1"/>
    </source>
</evidence>
<reference evidence="3 4" key="1">
    <citation type="submission" date="2017-12" db="EMBL/GenBank/DDBJ databases">
        <title>Population genomics insights into the ecological differentiation and adaptive evolution in streptomycetes.</title>
        <authorList>
            <person name="Li Y."/>
            <person name="Huang Y."/>
        </authorList>
    </citation>
    <scope>NUCLEOTIDE SEQUENCE [LARGE SCALE GENOMIC DNA]</scope>
    <source>
        <strain evidence="3 4">NBRC 100770</strain>
    </source>
</reference>
<evidence type="ECO:0008006" key="5">
    <source>
        <dbReference type="Google" id="ProtNLM"/>
    </source>
</evidence>
<feature type="signal peptide" evidence="2">
    <location>
        <begin position="1"/>
        <end position="21"/>
    </location>
</feature>
<name>A0A8G2E1T5_9ACTN</name>
<sequence length="122" mass="12480">MRKPGTTCLLLALALGPAACAQGRTPAPPAETADTGHGGGAAPAPADPGRAAWDALPPEARETVCDLVDGRGAEAAAATLEFYGEHGRPGTYETGEEAHAERVALMTYAVERCPSGRGQLER</sequence>
<dbReference type="RefSeq" id="WP_129805995.1">
    <property type="nucleotide sequence ID" value="NZ_CP108648.1"/>
</dbReference>
<dbReference type="Proteomes" id="UP000292693">
    <property type="component" value="Unassembled WGS sequence"/>
</dbReference>
<evidence type="ECO:0000256" key="2">
    <source>
        <dbReference type="SAM" id="SignalP"/>
    </source>
</evidence>
<feature type="compositionally biased region" description="Low complexity" evidence="1">
    <location>
        <begin position="42"/>
        <end position="53"/>
    </location>
</feature>
<organism evidence="3 4">
    <name type="scientific">Streptomyces albidoflavus</name>
    <dbReference type="NCBI Taxonomy" id="1886"/>
    <lineage>
        <taxon>Bacteria</taxon>
        <taxon>Bacillati</taxon>
        <taxon>Actinomycetota</taxon>
        <taxon>Actinomycetes</taxon>
        <taxon>Kitasatosporales</taxon>
        <taxon>Streptomycetaceae</taxon>
        <taxon>Streptomyces</taxon>
        <taxon>Streptomyces albidoflavus group</taxon>
    </lineage>
</organism>
<comment type="caution">
    <text evidence="3">The sequence shown here is derived from an EMBL/GenBank/DDBJ whole genome shotgun (WGS) entry which is preliminary data.</text>
</comment>
<dbReference type="EMBL" id="PKLL01000033">
    <property type="protein sequence ID" value="RZE15453.1"/>
    <property type="molecule type" value="Genomic_DNA"/>
</dbReference>
<feature type="chain" id="PRO_5038600813" description="Lipoprotein" evidence="2">
    <location>
        <begin position="22"/>
        <end position="122"/>
    </location>
</feature>
<dbReference type="AlphaFoldDB" id="A0A8G2E1T5"/>
<keyword evidence="2" id="KW-0732">Signal</keyword>
<feature type="region of interest" description="Disordered" evidence="1">
    <location>
        <begin position="20"/>
        <end position="53"/>
    </location>
</feature>
<accession>A0A8G2E1T5</accession>
<evidence type="ECO:0000256" key="1">
    <source>
        <dbReference type="SAM" id="MobiDB-lite"/>
    </source>
</evidence>
<dbReference type="GeneID" id="97271836"/>